<dbReference type="GO" id="GO:0016878">
    <property type="term" value="F:acid-thiol ligase activity"/>
    <property type="evidence" value="ECO:0007669"/>
    <property type="project" value="TreeGrafter"/>
</dbReference>
<evidence type="ECO:0000313" key="5">
    <source>
        <dbReference type="EMBL" id="ADH67193.1"/>
    </source>
</evidence>
<feature type="region of interest" description="Disordered" evidence="2">
    <location>
        <begin position="491"/>
        <end position="514"/>
    </location>
</feature>
<protein>
    <submittedName>
        <fullName evidence="5">AMP-dependent synthetase and ligase</fullName>
    </submittedName>
</protein>
<dbReference type="InterPro" id="IPR000873">
    <property type="entry name" value="AMP-dep_synth/lig_dom"/>
</dbReference>
<feature type="domain" description="AMP-dependent synthetase/ligase" evidence="3">
    <location>
        <begin position="15"/>
        <end position="351"/>
    </location>
</feature>
<dbReference type="Gene3D" id="3.30.300.30">
    <property type="match status" value="1"/>
</dbReference>
<keyword evidence="6" id="KW-1185">Reference proteome</keyword>
<dbReference type="InterPro" id="IPR020845">
    <property type="entry name" value="AMP-binding_CS"/>
</dbReference>
<dbReference type="Proteomes" id="UP000002219">
    <property type="component" value="Chromosome 1"/>
</dbReference>
<evidence type="ECO:0000256" key="1">
    <source>
        <dbReference type="ARBA" id="ARBA00022598"/>
    </source>
</evidence>
<dbReference type="PROSITE" id="PS00455">
    <property type="entry name" value="AMP_BINDING"/>
    <property type="match status" value="1"/>
</dbReference>
<evidence type="ECO:0000256" key="2">
    <source>
        <dbReference type="SAM" id="MobiDB-lite"/>
    </source>
</evidence>
<feature type="domain" description="AMP-binding enzyme C-terminal" evidence="4">
    <location>
        <begin position="402"/>
        <end position="480"/>
    </location>
</feature>
<gene>
    <name evidence="5" type="ordered locus">Ndas_1765</name>
</gene>
<dbReference type="AlphaFoldDB" id="D7B5C6"/>
<dbReference type="GO" id="GO:0044550">
    <property type="term" value="P:secondary metabolite biosynthetic process"/>
    <property type="evidence" value="ECO:0007669"/>
    <property type="project" value="TreeGrafter"/>
</dbReference>
<dbReference type="STRING" id="446468.Ndas_1765"/>
<proteinExistence type="predicted"/>
<dbReference type="InterPro" id="IPR042099">
    <property type="entry name" value="ANL_N_sf"/>
</dbReference>
<dbReference type="PANTHER" id="PTHR43352">
    <property type="entry name" value="ACETYL-COA SYNTHETASE"/>
    <property type="match status" value="1"/>
</dbReference>
<dbReference type="SUPFAM" id="SSF56801">
    <property type="entry name" value="Acetyl-CoA synthetase-like"/>
    <property type="match status" value="1"/>
</dbReference>
<reference evidence="5 6" key="1">
    <citation type="journal article" date="2010" name="Stand. Genomic Sci.">
        <title>Complete genome sequence of Nocardiopsis dassonvillei type strain (IMRU 509).</title>
        <authorList>
            <person name="Sun H."/>
            <person name="Lapidus A."/>
            <person name="Nolan M."/>
            <person name="Lucas S."/>
            <person name="Del Rio T.G."/>
            <person name="Tice H."/>
            <person name="Cheng J.F."/>
            <person name="Tapia R."/>
            <person name="Han C."/>
            <person name="Goodwin L."/>
            <person name="Pitluck S."/>
            <person name="Pagani I."/>
            <person name="Ivanova N."/>
            <person name="Mavromatis K."/>
            <person name="Mikhailova N."/>
            <person name="Pati A."/>
            <person name="Chen A."/>
            <person name="Palaniappan K."/>
            <person name="Land M."/>
            <person name="Hauser L."/>
            <person name="Chang Y.J."/>
            <person name="Jeffries C.D."/>
            <person name="Djao O.D."/>
            <person name="Rohde M."/>
            <person name="Sikorski J."/>
            <person name="Goker M."/>
            <person name="Woyke T."/>
            <person name="Bristow J."/>
            <person name="Eisen J.A."/>
            <person name="Markowitz V."/>
            <person name="Hugenholtz P."/>
            <person name="Kyrpides N.C."/>
            <person name="Klenk H.P."/>
        </authorList>
    </citation>
    <scope>NUCLEOTIDE SEQUENCE [LARGE SCALE GENOMIC DNA]</scope>
    <source>
        <strain evidence="6">ATCC 23218 / DSM 43111 / CIP 107115 / JCM 7437 / KCTC 9190 / NBRC 14626 / NCTC 10488 / NRRL B-5397 / IMRU 509</strain>
    </source>
</reference>
<dbReference type="Pfam" id="PF00501">
    <property type="entry name" value="AMP-binding"/>
    <property type="match status" value="1"/>
</dbReference>
<keyword evidence="1 5" id="KW-0436">Ligase</keyword>
<dbReference type="eggNOG" id="COG0365">
    <property type="taxonomic scope" value="Bacteria"/>
</dbReference>
<dbReference type="HOGENOM" id="CLU_000022_59_10_11"/>
<feature type="compositionally biased region" description="Pro residues" evidence="2">
    <location>
        <begin position="504"/>
        <end position="514"/>
    </location>
</feature>
<organism evidence="5 6">
    <name type="scientific">Nocardiopsis dassonvillei (strain ATCC 23218 / DSM 43111 / CIP 107115 / JCM 7437 / KCTC 9190 / NBRC 14626 / NCTC 10488 / NRRL B-5397 / IMRU 509)</name>
    <name type="common">Actinomadura dassonvillei</name>
    <dbReference type="NCBI Taxonomy" id="446468"/>
    <lineage>
        <taxon>Bacteria</taxon>
        <taxon>Bacillati</taxon>
        <taxon>Actinomycetota</taxon>
        <taxon>Actinomycetes</taxon>
        <taxon>Streptosporangiales</taxon>
        <taxon>Nocardiopsidaceae</taxon>
        <taxon>Nocardiopsis</taxon>
    </lineage>
</organism>
<dbReference type="KEGG" id="nda:Ndas_1765"/>
<evidence type="ECO:0000259" key="4">
    <source>
        <dbReference type="Pfam" id="PF13193"/>
    </source>
</evidence>
<dbReference type="PANTHER" id="PTHR43352:SF1">
    <property type="entry name" value="ANTHRANILATE--COA LIGASE"/>
    <property type="match status" value="1"/>
</dbReference>
<dbReference type="InterPro" id="IPR025110">
    <property type="entry name" value="AMP-bd_C"/>
</dbReference>
<dbReference type="OrthoDB" id="4363623at2"/>
<accession>D7B5C6</accession>
<name>D7B5C6_NOCDD</name>
<dbReference type="InterPro" id="IPR045851">
    <property type="entry name" value="AMP-bd_C_sf"/>
</dbReference>
<sequence length="514" mass="53778">MNLAHDLSRLCGERGWRDRPACLEDGAVWTHGQVHATAARCAAVLAGRGVGPGDHVLLALPDGAAWVVSFLACARIGAVAVTVNPDLSGREHRYMASDCAPVLVLAEEHLHERFPDAPALTGAALLAEGATRAPAPPVPTGPDAPLYVQYTSGTTGQPKGVVHRCADPASYMELVGRPVADVGPTDVTLSVSKMFFAYGFGNAFVFPLLSGSAAVYTAGRPGAAEVAGLVARHGVTLLYGVPSFYANLVREASPADLASLRLAVSAGERLAPDLGERARGLLGVPLLEQLGSTEAGHGFCSNTVSRDVPGTVGRVLPGFRVRVLDRDGAPVAPGGTGELHVTGPTLMQGYLNLPEDTRRTLPEDGWLRTGDLVTALPSGDLVHRGRTDDLEMVGGITFSPVEVEDLLRSDPRVREAAVTSLPDERGATRLHAFVVPASSADSAETLESELIDGLRGRVAPYKVPRSVRLVPDLPRTPTGKLRRFQLRASLAAASRHDPARSAPGSPPAGPAPLP</sequence>
<dbReference type="Pfam" id="PF13193">
    <property type="entry name" value="AMP-binding_C"/>
    <property type="match status" value="1"/>
</dbReference>
<dbReference type="EMBL" id="CP002040">
    <property type="protein sequence ID" value="ADH67193.1"/>
    <property type="molecule type" value="Genomic_DNA"/>
</dbReference>
<evidence type="ECO:0000313" key="6">
    <source>
        <dbReference type="Proteomes" id="UP000002219"/>
    </source>
</evidence>
<evidence type="ECO:0000259" key="3">
    <source>
        <dbReference type="Pfam" id="PF00501"/>
    </source>
</evidence>
<dbReference type="Gene3D" id="3.40.50.12780">
    <property type="entry name" value="N-terminal domain of ligase-like"/>
    <property type="match status" value="1"/>
</dbReference>